<keyword evidence="3" id="KW-1185">Reference proteome</keyword>
<evidence type="ECO:0000256" key="1">
    <source>
        <dbReference type="SAM" id="Phobius"/>
    </source>
</evidence>
<sequence length="536" mass="60814">MGKTDIAEILALPRQRDISYYLVLCIAVIPLWSIVPLSWFFLIHALRSGAWMTFGWPGRALLAAAAVEVAFSVHYYRLVKYICRPTPLAPCGNLPELQAAFRRVLKSGMANLLDESFDGEALDDSLPGSSAEDIVQMRHDDPRATDFRNYLRIWFNGAPWSSIHTHELWSWLYWSCFNCHMPPVDSIPPERLAALQDTVRLIEKRSGTIIPVGSNPSVTPILLTLDKVNVSMWRPFAWYATIKVVNVLLRKWYESVGGMHYGTYHGQEYLLQIPKSWNRNTGPRPVVFWHGLGLGMLQYKMTITNLTTLFPDRPLLIPIQPQISQDIFHPRFLTPMGRRETVAGFTSLLVELGWVTRSQIDGSDSGTDADEGSPAVSKGVTMMSHSNGSYAHAWMLKDHPNLVKSSCFVDPVAFCAWEGDVCYNFIYRPCMTGIELIMRYFVSMELGTANLLQRHFDWSSNSLFYEEIPNARDEQRTLFVLGGKDDVVASHRVERYLRSHGVSTSLFYVENALHGQSLIEGQPGHTKILNWLRAQQ</sequence>
<name>A0A166VQW5_9AGAM</name>
<dbReference type="PANTHER" id="PTHR37471:SF1">
    <property type="entry name" value="AB HYDROLASE-1 DOMAIN-CONTAINING PROTEIN"/>
    <property type="match status" value="1"/>
</dbReference>
<protein>
    <recommendedName>
        <fullName evidence="4">Alpha/beta-hydrolase</fullName>
    </recommendedName>
</protein>
<organism evidence="2 3">
    <name type="scientific">Athelia psychrophila</name>
    <dbReference type="NCBI Taxonomy" id="1759441"/>
    <lineage>
        <taxon>Eukaryota</taxon>
        <taxon>Fungi</taxon>
        <taxon>Dikarya</taxon>
        <taxon>Basidiomycota</taxon>
        <taxon>Agaricomycotina</taxon>
        <taxon>Agaricomycetes</taxon>
        <taxon>Agaricomycetidae</taxon>
        <taxon>Atheliales</taxon>
        <taxon>Atheliaceae</taxon>
        <taxon>Athelia</taxon>
    </lineage>
</organism>
<keyword evidence="1" id="KW-1133">Transmembrane helix</keyword>
<reference evidence="2 3" key="1">
    <citation type="journal article" date="2016" name="Mol. Biol. Evol.">
        <title>Comparative Genomics of Early-Diverging Mushroom-Forming Fungi Provides Insights into the Origins of Lignocellulose Decay Capabilities.</title>
        <authorList>
            <person name="Nagy L.G."/>
            <person name="Riley R."/>
            <person name="Tritt A."/>
            <person name="Adam C."/>
            <person name="Daum C."/>
            <person name="Floudas D."/>
            <person name="Sun H."/>
            <person name="Yadav J.S."/>
            <person name="Pangilinan J."/>
            <person name="Larsson K.H."/>
            <person name="Matsuura K."/>
            <person name="Barry K."/>
            <person name="Labutti K."/>
            <person name="Kuo R."/>
            <person name="Ohm R.A."/>
            <person name="Bhattacharya S.S."/>
            <person name="Shirouzu T."/>
            <person name="Yoshinaga Y."/>
            <person name="Martin F.M."/>
            <person name="Grigoriev I.V."/>
            <person name="Hibbett D.S."/>
        </authorList>
    </citation>
    <scope>NUCLEOTIDE SEQUENCE [LARGE SCALE GENOMIC DNA]</scope>
    <source>
        <strain evidence="2 3">CBS 109695</strain>
    </source>
</reference>
<dbReference type="SUPFAM" id="SSF53474">
    <property type="entry name" value="alpha/beta-Hydrolases"/>
    <property type="match status" value="1"/>
</dbReference>
<dbReference type="InterPro" id="IPR029058">
    <property type="entry name" value="AB_hydrolase_fold"/>
</dbReference>
<keyword evidence="1" id="KW-0812">Transmembrane</keyword>
<dbReference type="Gene3D" id="3.40.50.1820">
    <property type="entry name" value="alpha/beta hydrolase"/>
    <property type="match status" value="1"/>
</dbReference>
<evidence type="ECO:0000313" key="3">
    <source>
        <dbReference type="Proteomes" id="UP000076532"/>
    </source>
</evidence>
<proteinExistence type="predicted"/>
<dbReference type="Proteomes" id="UP000076532">
    <property type="component" value="Unassembled WGS sequence"/>
</dbReference>
<evidence type="ECO:0000313" key="2">
    <source>
        <dbReference type="EMBL" id="KZP32975.1"/>
    </source>
</evidence>
<dbReference type="OrthoDB" id="6431331at2759"/>
<dbReference type="PANTHER" id="PTHR37471">
    <property type="entry name" value="UNNAMED PRODUCT"/>
    <property type="match status" value="1"/>
</dbReference>
<dbReference type="EMBL" id="KV417484">
    <property type="protein sequence ID" value="KZP32975.1"/>
    <property type="molecule type" value="Genomic_DNA"/>
</dbReference>
<gene>
    <name evidence="2" type="ORF">FIBSPDRAFT_1036586</name>
</gene>
<accession>A0A166VQW5</accession>
<dbReference type="STRING" id="436010.A0A166VQW5"/>
<evidence type="ECO:0008006" key="4">
    <source>
        <dbReference type="Google" id="ProtNLM"/>
    </source>
</evidence>
<feature type="transmembrane region" description="Helical" evidence="1">
    <location>
        <begin position="20"/>
        <end position="42"/>
    </location>
</feature>
<keyword evidence="1" id="KW-0472">Membrane</keyword>
<dbReference type="AlphaFoldDB" id="A0A166VQW5"/>